<feature type="region of interest" description="Disordered" evidence="4">
    <location>
        <begin position="232"/>
        <end position="265"/>
    </location>
</feature>
<evidence type="ECO:0000256" key="1">
    <source>
        <dbReference type="ARBA" id="ARBA00022741"/>
    </source>
</evidence>
<keyword evidence="7" id="KW-1185">Reference proteome</keyword>
<dbReference type="PANTHER" id="PTHR20953">
    <property type="entry name" value="KINASE-RELATED"/>
    <property type="match status" value="1"/>
</dbReference>
<dbReference type="Proteomes" id="UP001157974">
    <property type="component" value="Unassembled WGS sequence"/>
</dbReference>
<feature type="domain" description="DRBM" evidence="5">
    <location>
        <begin position="15"/>
        <end position="84"/>
    </location>
</feature>
<sequence>MDVLQRYSPGKQNSHCVSILNEFCQKLRFSQLPEYNFGQESPYFFCRISLPVDSGVSKVFEGKDFTKKAAKAKAAVHAVLYLRERFDSGALGPGSIQRGPLMPSAEPAKVEPSIIGGQKHAYGGFDRAVPAVPVGSAVGPSPRIPGAMASVGPSPRIPSAMTSIGPPGPSMLPTPAASSTPSGSRLPSMPVKTEPVSPIHPRPGKHSTKVSRSQLTATLPCLCNLEQRILTEPEAPGENSSSKPIRTPTSTERVETKGSKKPSVMYASSDMGGELLLKALRNVRKETGVHVNVLMQVFEDPEDEKGEEDRMCVVFHTPRGTSVNLVMLSKLSALTVQGLVQFLNCSARVCGYDLTRAAAFMHNKYGVVLQSWCDARFVVQFRPDEFKAMSKLASLLQNGVGSSTESWDSVCERAAEAFVDGVEMLDLYSELIVAHENPMLGGLTGEKMSSFSERIAFARIHPNTYTMMSYPVIFWRDNDNDIDNVHVEVEETFQGLSDILPESLKAVFNEISQLTDIILAVGKKPSVLAGGMKQSLDHDIITTQDIAQIIKNEDKRMKGTESGTPGKLSRLSVVRNKGYVPYSITIRNACLVRGISTVILDLISSKKSILIVAKHPGGKTTFLRDIIRQTSKSACENVCVIDGGNELGGDSIYTHPFLGDVIRFMGGCNDKQIDVVEECLINHNPTIIAVDNLIAADARQSCQMTKDHGAKLFATMHGTIESVLRGNDALATVRSYPKRRRKTAEVRDAPHGVAAAVFDAVVELNYPNTSGNFSVSIVHSPIAAVEEFNCGKPYQVEVRTIQQDAKLYSMRTTSNDL</sequence>
<dbReference type="InterPro" id="IPR014720">
    <property type="entry name" value="dsRBD_dom"/>
</dbReference>
<evidence type="ECO:0000256" key="2">
    <source>
        <dbReference type="ARBA" id="ARBA00022840"/>
    </source>
</evidence>
<dbReference type="InterPro" id="IPR005034">
    <property type="entry name" value="Dicer_dimerisation"/>
</dbReference>
<evidence type="ECO:0000259" key="5">
    <source>
        <dbReference type="PROSITE" id="PS50137"/>
    </source>
</evidence>
<dbReference type="Pfam" id="PF19568">
    <property type="entry name" value="Spore_III_AA"/>
    <property type="match status" value="1"/>
</dbReference>
<dbReference type="Gene3D" id="3.30.160.20">
    <property type="match status" value="1"/>
</dbReference>
<feature type="compositionally biased region" description="Polar residues" evidence="4">
    <location>
        <begin position="238"/>
        <end position="251"/>
    </location>
</feature>
<dbReference type="GO" id="GO:0016891">
    <property type="term" value="F:RNA endonuclease activity producing 5'-phosphomonoesters, hydrolytic mechanism"/>
    <property type="evidence" value="ECO:0007669"/>
    <property type="project" value="InterPro"/>
</dbReference>
<dbReference type="InterPro" id="IPR045735">
    <property type="entry name" value="Spore_III_AA_AAA+_ATPase"/>
</dbReference>
<feature type="compositionally biased region" description="Low complexity" evidence="4">
    <location>
        <begin position="173"/>
        <end position="182"/>
    </location>
</feature>
<dbReference type="EMBL" id="JAMWBK010000006">
    <property type="protein sequence ID" value="KAJ8904210.1"/>
    <property type="molecule type" value="Genomic_DNA"/>
</dbReference>
<gene>
    <name evidence="6" type="ORF">NDN08_000735</name>
</gene>
<organism evidence="6 7">
    <name type="scientific">Rhodosorus marinus</name>
    <dbReference type="NCBI Taxonomy" id="101924"/>
    <lineage>
        <taxon>Eukaryota</taxon>
        <taxon>Rhodophyta</taxon>
        <taxon>Stylonematophyceae</taxon>
        <taxon>Stylonematales</taxon>
        <taxon>Stylonemataceae</taxon>
        <taxon>Rhodosorus</taxon>
    </lineage>
</organism>
<evidence type="ECO:0000256" key="4">
    <source>
        <dbReference type="SAM" id="MobiDB-lite"/>
    </source>
</evidence>
<reference evidence="6 7" key="1">
    <citation type="journal article" date="2023" name="Nat. Commun.">
        <title>Origin of minicircular mitochondrial genomes in red algae.</title>
        <authorList>
            <person name="Lee Y."/>
            <person name="Cho C.H."/>
            <person name="Lee Y.M."/>
            <person name="Park S.I."/>
            <person name="Yang J.H."/>
            <person name="West J.A."/>
            <person name="Bhattacharya D."/>
            <person name="Yoon H.S."/>
        </authorList>
    </citation>
    <scope>NUCLEOTIDE SEQUENCE [LARGE SCALE GENOMIC DNA]</scope>
    <source>
        <strain evidence="6 7">CCMP1338</strain>
        <tissue evidence="6">Whole cell</tissue>
    </source>
</reference>
<proteinExistence type="predicted"/>
<keyword evidence="2" id="KW-0067">ATP-binding</keyword>
<protein>
    <recommendedName>
        <fullName evidence="5">DRBM domain-containing protein</fullName>
    </recommendedName>
</protein>
<dbReference type="SMART" id="SM00358">
    <property type="entry name" value="DSRM"/>
    <property type="match status" value="1"/>
</dbReference>
<keyword evidence="3" id="KW-0694">RNA-binding</keyword>
<dbReference type="InterPro" id="IPR027417">
    <property type="entry name" value="P-loop_NTPase"/>
</dbReference>
<comment type="caution">
    <text evidence="6">The sequence shown here is derived from an EMBL/GenBank/DDBJ whole genome shotgun (WGS) entry which is preliminary data.</text>
</comment>
<dbReference type="Pfam" id="PF03368">
    <property type="entry name" value="Dicer_dimer"/>
    <property type="match status" value="1"/>
</dbReference>
<dbReference type="SUPFAM" id="SSF54768">
    <property type="entry name" value="dsRNA-binding domain-like"/>
    <property type="match status" value="1"/>
</dbReference>
<feature type="region of interest" description="Disordered" evidence="4">
    <location>
        <begin position="160"/>
        <end position="212"/>
    </location>
</feature>
<name>A0AAV8UNU5_9RHOD</name>
<keyword evidence="1" id="KW-0547">Nucleotide-binding</keyword>
<accession>A0AAV8UNU5</accession>
<dbReference type="AlphaFoldDB" id="A0AAV8UNU5"/>
<evidence type="ECO:0000313" key="6">
    <source>
        <dbReference type="EMBL" id="KAJ8904210.1"/>
    </source>
</evidence>
<dbReference type="PROSITE" id="PS50137">
    <property type="entry name" value="DS_RBD"/>
    <property type="match status" value="1"/>
</dbReference>
<dbReference type="PANTHER" id="PTHR20953:SF3">
    <property type="entry name" value="P-LOOP CONTAINING NUCLEOSIDE TRIPHOSPHATE HYDROLASES SUPERFAMILY PROTEIN"/>
    <property type="match status" value="1"/>
</dbReference>
<evidence type="ECO:0000256" key="3">
    <source>
        <dbReference type="PROSITE-ProRule" id="PRU00266"/>
    </source>
</evidence>
<dbReference type="Gene3D" id="3.40.50.300">
    <property type="entry name" value="P-loop containing nucleotide triphosphate hydrolases"/>
    <property type="match status" value="1"/>
</dbReference>
<evidence type="ECO:0000313" key="7">
    <source>
        <dbReference type="Proteomes" id="UP001157974"/>
    </source>
</evidence>
<dbReference type="GO" id="GO:0003723">
    <property type="term" value="F:RNA binding"/>
    <property type="evidence" value="ECO:0007669"/>
    <property type="project" value="UniProtKB-UniRule"/>
</dbReference>
<dbReference type="GO" id="GO:0005524">
    <property type="term" value="F:ATP binding"/>
    <property type="evidence" value="ECO:0007669"/>
    <property type="project" value="UniProtKB-KW"/>
</dbReference>